<evidence type="ECO:0000313" key="2">
    <source>
        <dbReference type="EMBL" id="MEL4456002.1"/>
    </source>
</evidence>
<sequence length="245" mass="29534">MIKFFRKIRQELLSENKFKKYLLYAIGEIVLVVIGILIALQINNWNEGRKDRVLEKKLLENLADNLAQNEDLMKYRIRFINFFRDEGQHIIKVLDQKMPYHDSLSVMFHPALMNTSGFRLSDMGYESIKASGFEIIRNDSLKKELSIFFEERQPRFHVELEWGDVDKADREKFIDEHFVQKFNKDENEVFYIPFEPDQILQDYYFIALINKTQGQRDYFINLINDHREENQRMLHLVREELKKSD</sequence>
<keyword evidence="1" id="KW-0812">Transmembrane</keyword>
<dbReference type="Pfam" id="PF19578">
    <property type="entry name" value="DUF6090"/>
    <property type="match status" value="1"/>
</dbReference>
<dbReference type="Proteomes" id="UP001474120">
    <property type="component" value="Unassembled WGS sequence"/>
</dbReference>
<name>A0ABU9L0P7_9FLAO</name>
<feature type="transmembrane region" description="Helical" evidence="1">
    <location>
        <begin position="21"/>
        <end position="42"/>
    </location>
</feature>
<proteinExistence type="predicted"/>
<keyword evidence="3" id="KW-1185">Reference proteome</keyword>
<protein>
    <submittedName>
        <fullName evidence="2">DUF6090 family protein</fullName>
    </submittedName>
</protein>
<reference evidence="2 3" key="1">
    <citation type="submission" date="2024-04" db="EMBL/GenBank/DDBJ databases">
        <title>whole genome sequencing of Lutimonas vermicola strain IMCC1616.</title>
        <authorList>
            <person name="Bae S.S."/>
        </authorList>
    </citation>
    <scope>NUCLEOTIDE SEQUENCE [LARGE SCALE GENOMIC DNA]</scope>
    <source>
        <strain evidence="2 3">IMCC1616</strain>
    </source>
</reference>
<organism evidence="2 3">
    <name type="scientific">Lutimonas vermicola</name>
    <dbReference type="NCBI Taxonomy" id="414288"/>
    <lineage>
        <taxon>Bacteria</taxon>
        <taxon>Pseudomonadati</taxon>
        <taxon>Bacteroidota</taxon>
        <taxon>Flavobacteriia</taxon>
        <taxon>Flavobacteriales</taxon>
        <taxon>Flavobacteriaceae</taxon>
        <taxon>Lutimonas</taxon>
    </lineage>
</organism>
<keyword evidence="1" id="KW-0472">Membrane</keyword>
<evidence type="ECO:0000256" key="1">
    <source>
        <dbReference type="SAM" id="Phobius"/>
    </source>
</evidence>
<dbReference type="InterPro" id="IPR045749">
    <property type="entry name" value="DUF6090"/>
</dbReference>
<evidence type="ECO:0000313" key="3">
    <source>
        <dbReference type="Proteomes" id="UP001474120"/>
    </source>
</evidence>
<accession>A0ABU9L0P7</accession>
<comment type="caution">
    <text evidence="2">The sequence shown here is derived from an EMBL/GenBank/DDBJ whole genome shotgun (WGS) entry which is preliminary data.</text>
</comment>
<gene>
    <name evidence="2" type="ORF">AABB81_08865</name>
</gene>
<dbReference type="EMBL" id="JBCDNA010000002">
    <property type="protein sequence ID" value="MEL4456002.1"/>
    <property type="molecule type" value="Genomic_DNA"/>
</dbReference>
<dbReference type="RefSeq" id="WP_342160020.1">
    <property type="nucleotide sequence ID" value="NZ_JBCDNA010000002.1"/>
</dbReference>
<keyword evidence="1" id="KW-1133">Transmembrane helix</keyword>